<dbReference type="PANTHER" id="PTHR11011:SF45">
    <property type="entry name" value="FATTY ACYL-COA REDUCTASE CG8306-RELATED"/>
    <property type="match status" value="1"/>
</dbReference>
<comment type="caution">
    <text evidence="2">The sequence shown here is derived from an EMBL/GenBank/DDBJ whole genome shotgun (WGS) entry which is preliminary data.</text>
</comment>
<evidence type="ECO:0000259" key="1">
    <source>
        <dbReference type="Pfam" id="PF07993"/>
    </source>
</evidence>
<feature type="domain" description="Thioester reductase (TE)" evidence="1">
    <location>
        <begin position="33"/>
        <end position="268"/>
    </location>
</feature>
<evidence type="ECO:0000313" key="3">
    <source>
        <dbReference type="Proteomes" id="UP000018890"/>
    </source>
</evidence>
<dbReference type="InterPro" id="IPR013120">
    <property type="entry name" value="FAR_NAD-bd"/>
</dbReference>
<reference evidence="2" key="1">
    <citation type="journal article" date="2014" name="Genome Announc.">
        <title>Draft Genome Sequences of Three Alkaliphilic Bacillus Strains, Bacillus wakoensis JCM 9140T, Bacillus akibai JCM 9157T, and Bacillus hemicellulosilyticus JCM 9152T.</title>
        <authorList>
            <person name="Yuki M."/>
            <person name="Oshima K."/>
            <person name="Suda W."/>
            <person name="Oshida Y."/>
            <person name="Kitamura K."/>
            <person name="Iida T."/>
            <person name="Hattori M."/>
            <person name="Ohkuma M."/>
        </authorList>
    </citation>
    <scope>NUCLEOTIDE SEQUENCE [LARGE SCALE GENOMIC DNA]</scope>
    <source>
        <strain evidence="2">JCM 9140</strain>
    </source>
</reference>
<evidence type="ECO:0000313" key="2">
    <source>
        <dbReference type="EMBL" id="GAE25362.1"/>
    </source>
</evidence>
<dbReference type="InterPro" id="IPR036291">
    <property type="entry name" value="NAD(P)-bd_dom_sf"/>
</dbReference>
<dbReference type="EMBL" id="BAUT01000009">
    <property type="protein sequence ID" value="GAE25362.1"/>
    <property type="molecule type" value="Genomic_DNA"/>
</dbReference>
<dbReference type="Pfam" id="PF07993">
    <property type="entry name" value="NAD_binding_4"/>
    <property type="match status" value="1"/>
</dbReference>
<name>W4Q036_9BACI</name>
<dbReference type="GO" id="GO:0080019">
    <property type="term" value="F:alcohol-forming very long-chain fatty acyl-CoA reductase activity"/>
    <property type="evidence" value="ECO:0007669"/>
    <property type="project" value="InterPro"/>
</dbReference>
<organism evidence="2 3">
    <name type="scientific">Halalkalibacter wakoensis JCM 9140</name>
    <dbReference type="NCBI Taxonomy" id="1236970"/>
    <lineage>
        <taxon>Bacteria</taxon>
        <taxon>Bacillati</taxon>
        <taxon>Bacillota</taxon>
        <taxon>Bacilli</taxon>
        <taxon>Bacillales</taxon>
        <taxon>Bacillaceae</taxon>
        <taxon>Halalkalibacter</taxon>
    </lineage>
</organism>
<dbReference type="AlphaFoldDB" id="W4Q036"/>
<dbReference type="STRING" id="1236970.JCM9140_1353"/>
<dbReference type="Proteomes" id="UP000018890">
    <property type="component" value="Unassembled WGS sequence"/>
</dbReference>
<dbReference type="InterPro" id="IPR026055">
    <property type="entry name" value="FAR"/>
</dbReference>
<protein>
    <submittedName>
        <fullName evidence="2">Male sterility C-terminal domain</fullName>
    </submittedName>
</protein>
<dbReference type="SUPFAM" id="SSF51735">
    <property type="entry name" value="NAD(P)-binding Rossmann-fold domains"/>
    <property type="match status" value="1"/>
</dbReference>
<dbReference type="Gene3D" id="3.40.50.720">
    <property type="entry name" value="NAD(P)-binding Rossmann-like Domain"/>
    <property type="match status" value="1"/>
</dbReference>
<proteinExistence type="predicted"/>
<gene>
    <name evidence="2" type="ORF">JCM9140_1353</name>
</gene>
<keyword evidence="3" id="KW-1185">Reference proteome</keyword>
<accession>W4Q036</accession>
<sequence length="382" mass="43671">MDGGCIFHFFLNDILEKVYQPIYGVERRMNIFLTGATGFLGKKLISKLIKQGHFLYVLVRNEKKFAGLLKGNTAIEKQQIVAVYGDITNPSLVKDHTVINVMENKIDTVYHMAALLSFDEEMKKETFSVNVDGTRNVLEFSKRIGVRKFIYVSTAYTVGKGVIGREQLYSTEQEFVNYYEQSKAVGEEVVFSYKNDFETMIMRPAIIIGDTKTGEADTNFALYGLLKGIRMMKRIISKNDFYKTKSFRVVFASETNSNLVPVDYVADVLAVASEHGEKETIYNITNPNPLSNQTVFNIIKKTLQFPNLEIGSIDGEYELTKEELMLHEKMRVFEEYLSRSIEFDSQNTRTLLKAASLEELDLNEAVFEHMLLSYLQPELVTQ</sequence>
<dbReference type="GO" id="GO:0035336">
    <property type="term" value="P:long-chain fatty-acyl-CoA metabolic process"/>
    <property type="evidence" value="ECO:0007669"/>
    <property type="project" value="TreeGrafter"/>
</dbReference>
<dbReference type="PANTHER" id="PTHR11011">
    <property type="entry name" value="MALE STERILITY PROTEIN 2-RELATED"/>
    <property type="match status" value="1"/>
</dbReference>